<name>A0AAW9SL59_9RHOB</name>
<protein>
    <submittedName>
        <fullName evidence="1">Cryptochrome/photolyase family protein</fullName>
    </submittedName>
</protein>
<dbReference type="Pfam" id="PF04244">
    <property type="entry name" value="DPRP"/>
    <property type="match status" value="1"/>
</dbReference>
<dbReference type="Gene3D" id="1.10.579.10">
    <property type="entry name" value="DNA Cyclobutane Dipyrimidine Photolyase, subunit A, domain 3"/>
    <property type="match status" value="1"/>
</dbReference>
<dbReference type="PANTHER" id="PTHR38657">
    <property type="entry name" value="SLR1343 PROTEIN"/>
    <property type="match status" value="1"/>
</dbReference>
<dbReference type="InterPro" id="IPR036134">
    <property type="entry name" value="Crypto/Photolyase_FAD-like_sf"/>
</dbReference>
<organism evidence="1 2">
    <name type="scientific">Ponticoccus litoralis</name>
    <dbReference type="NCBI Taxonomy" id="422297"/>
    <lineage>
        <taxon>Bacteria</taxon>
        <taxon>Pseudomonadati</taxon>
        <taxon>Pseudomonadota</taxon>
        <taxon>Alphaproteobacteria</taxon>
        <taxon>Rhodobacterales</taxon>
        <taxon>Roseobacteraceae</taxon>
        <taxon>Ponticoccus</taxon>
    </lineage>
</organism>
<dbReference type="EMBL" id="JBDNCH010000002">
    <property type="protein sequence ID" value="MEN9061107.1"/>
    <property type="molecule type" value="Genomic_DNA"/>
</dbReference>
<evidence type="ECO:0000313" key="2">
    <source>
        <dbReference type="Proteomes" id="UP001428774"/>
    </source>
</evidence>
<dbReference type="Proteomes" id="UP001428774">
    <property type="component" value="Unassembled WGS sequence"/>
</dbReference>
<dbReference type="SUPFAM" id="SSF48173">
    <property type="entry name" value="Cryptochrome/photolyase FAD-binding domain"/>
    <property type="match status" value="1"/>
</dbReference>
<dbReference type="Gene3D" id="1.10.10.1710">
    <property type="entry name" value="Deoxyribodipyrimidine photolyase-related"/>
    <property type="match status" value="1"/>
</dbReference>
<comment type="caution">
    <text evidence="1">The sequence shown here is derived from an EMBL/GenBank/DDBJ whole genome shotgun (WGS) entry which is preliminary data.</text>
</comment>
<dbReference type="Gene3D" id="1.25.40.80">
    <property type="match status" value="1"/>
</dbReference>
<dbReference type="PANTHER" id="PTHR38657:SF1">
    <property type="entry name" value="SLR1343 PROTEIN"/>
    <property type="match status" value="1"/>
</dbReference>
<dbReference type="InterPro" id="IPR052551">
    <property type="entry name" value="UV-DNA_repair_photolyase"/>
</dbReference>
<dbReference type="Gene3D" id="3.40.50.620">
    <property type="entry name" value="HUPs"/>
    <property type="match status" value="1"/>
</dbReference>
<reference evidence="1 2" key="1">
    <citation type="submission" date="2024-05" db="EMBL/GenBank/DDBJ databases">
        <title>Genome sequence of Ponticoccus litoralis KCCM 90028.</title>
        <authorList>
            <person name="Kim J.M."/>
            <person name="Lee J.K."/>
            <person name="Choi B.J."/>
            <person name="Bayburt H."/>
            <person name="Baek J.H."/>
            <person name="Jeon C.O."/>
        </authorList>
    </citation>
    <scope>NUCLEOTIDE SEQUENCE [LARGE SCALE GENOMIC DNA]</scope>
    <source>
        <strain evidence="1 2">KCCM 90028</strain>
    </source>
</reference>
<keyword evidence="2" id="KW-1185">Reference proteome</keyword>
<dbReference type="InterPro" id="IPR014729">
    <property type="entry name" value="Rossmann-like_a/b/a_fold"/>
</dbReference>
<dbReference type="InterPro" id="IPR007357">
    <property type="entry name" value="PhrB-like"/>
</dbReference>
<dbReference type="RefSeq" id="WP_347166211.1">
    <property type="nucleotide sequence ID" value="NZ_JBDNCH010000002.1"/>
</dbReference>
<accession>A0AAW9SL59</accession>
<dbReference type="AlphaFoldDB" id="A0AAW9SL59"/>
<proteinExistence type="predicted"/>
<evidence type="ECO:0000313" key="1">
    <source>
        <dbReference type="EMBL" id="MEN9061107.1"/>
    </source>
</evidence>
<sequence>MTRLILILGDQLTEEIAALKRADKDSDVVVMAEVAEETDYVQHHPKKIALIFAAMRKFAARLREAGWDLRYTELDDTGNSGSIAGELLRRAEETGASEVIATEPGEWRLIEALNEAPLQVTQLEDDRFLAAHKTFETWAKGRKALRMEYFYREMRRATGFLMDGDQPEGGEWNYDAENRKPPPDGVAFSGPMQFTPDAVTEEVLALVEARFGKSFGSPRPFSFATEPGQARRALTHFITHALPSFGDYQDAMLDGNRFLYHAGISAYMNIGLLNPMEVCRAAEAAYREGHAPLNAVEGFIRQIIGWREYVRGIYFHEGPDYPRRNGLNHQRGLPALYWGAPTDMRCLSVAVEQTRDEAYAHHIQRLMVTGNFALLAGVNPAEVHDWYLRVYIDAFEWVEAPNTLGMSQFADGGVIASKPYISSGNYINKMSDYCKHCAYDVKAKTGKDACPFNLLYWHFLDRHRERFEGNPRMGNMYRTWDRKDADRRERVLTEAEAFLARLSKGERV</sequence>
<gene>
    <name evidence="1" type="ORF">ABFB10_08700</name>
</gene>